<reference evidence="1 2" key="1">
    <citation type="submission" date="2024-07" db="EMBL/GenBank/DDBJ databases">
        <title>Chromosome-level genome assembly of the water stick insect Ranatra chinensis (Heteroptera: Nepidae).</title>
        <authorList>
            <person name="Liu X."/>
        </authorList>
    </citation>
    <scope>NUCLEOTIDE SEQUENCE [LARGE SCALE GENOMIC DNA]</scope>
    <source>
        <strain evidence="1">Cailab_2021Rc</strain>
        <tissue evidence="1">Muscle</tissue>
    </source>
</reference>
<evidence type="ECO:0000313" key="1">
    <source>
        <dbReference type="EMBL" id="KAL1117629.1"/>
    </source>
</evidence>
<dbReference type="Gene3D" id="3.40.50.1820">
    <property type="entry name" value="alpha/beta hydrolase"/>
    <property type="match status" value="1"/>
</dbReference>
<dbReference type="EMBL" id="JBFDAA010000015">
    <property type="protein sequence ID" value="KAL1117629.1"/>
    <property type="molecule type" value="Genomic_DNA"/>
</dbReference>
<dbReference type="InterPro" id="IPR029058">
    <property type="entry name" value="AB_hydrolase_fold"/>
</dbReference>
<organism evidence="1 2">
    <name type="scientific">Ranatra chinensis</name>
    <dbReference type="NCBI Taxonomy" id="642074"/>
    <lineage>
        <taxon>Eukaryota</taxon>
        <taxon>Metazoa</taxon>
        <taxon>Ecdysozoa</taxon>
        <taxon>Arthropoda</taxon>
        <taxon>Hexapoda</taxon>
        <taxon>Insecta</taxon>
        <taxon>Pterygota</taxon>
        <taxon>Neoptera</taxon>
        <taxon>Paraneoptera</taxon>
        <taxon>Hemiptera</taxon>
        <taxon>Heteroptera</taxon>
        <taxon>Panheteroptera</taxon>
        <taxon>Nepomorpha</taxon>
        <taxon>Nepidae</taxon>
        <taxon>Ranatrinae</taxon>
        <taxon>Ranatra</taxon>
    </lineage>
</organism>
<keyword evidence="2" id="KW-1185">Reference proteome</keyword>
<dbReference type="Proteomes" id="UP001558652">
    <property type="component" value="Unassembled WGS sequence"/>
</dbReference>
<gene>
    <name evidence="1" type="ORF">AAG570_003944</name>
</gene>
<proteinExistence type="predicted"/>
<accession>A0ABD0YP55</accession>
<dbReference type="AlphaFoldDB" id="A0ABD0YP55"/>
<protein>
    <submittedName>
        <fullName evidence="1">Uncharacterized protein</fullName>
    </submittedName>
</protein>
<name>A0ABD0YP55_9HEMI</name>
<evidence type="ECO:0000313" key="2">
    <source>
        <dbReference type="Proteomes" id="UP001558652"/>
    </source>
</evidence>
<comment type="caution">
    <text evidence="1">The sequence shown here is derived from an EMBL/GenBank/DDBJ whole genome shotgun (WGS) entry which is preliminary data.</text>
</comment>
<sequence length="183" mass="19998">MASKRRNVFCKNKKQETVEISTCHFKDIEAIMDSAVPGGLQDNVEDLAWSNWVMYVEYLAEINSSTPFLFFIRLVFVCSHSEAAKMFARTITNPTLYPASNATSWANFVSTGCAINSAAYMGEGVSTSTGASANECKMELCSPWSIDSCSEFAGPYRFRRIAIFSGPVGAVTQDPNGTAEDGH</sequence>